<accession>F4CW53</accession>
<dbReference type="eggNOG" id="ENOG502ZEDZ">
    <property type="taxonomic scope" value="Bacteria"/>
</dbReference>
<reference evidence="1 2" key="1">
    <citation type="journal article" date="2011" name="J. Bacteriol.">
        <title>Genome sequence of the 1,4-dioxane-degrading Pseudonocardia dioxanivorans strain CB1190.</title>
        <authorList>
            <person name="Sales C.M."/>
            <person name="Mahendra S."/>
            <person name="Grostern A."/>
            <person name="Parales R.E."/>
            <person name="Goodwin L.A."/>
            <person name="Woyke T."/>
            <person name="Nolan M."/>
            <person name="Lapidus A."/>
            <person name="Chertkov O."/>
            <person name="Ovchinnikova G."/>
            <person name="Sczyrba A."/>
            <person name="Alvarez-Cohen L."/>
        </authorList>
    </citation>
    <scope>NUCLEOTIDE SEQUENCE [LARGE SCALE GENOMIC DNA]</scope>
    <source>
        <strain evidence="2">ATCC 55486 / DSM 44775 / JCM 13855 / CB1190</strain>
    </source>
</reference>
<dbReference type="KEGG" id="pdx:Psed_4305"/>
<sequence length="85" mass="9467">MTGLTKKKVFAQLKDTVEQIESSTSEIDRLAAGRTLRLLADQLERDLVTEARAAGVRWADIGELYGTSKQSVQQRFRARPTTTAD</sequence>
<dbReference type="Proteomes" id="UP000007809">
    <property type="component" value="Chromosome"/>
</dbReference>
<name>F4CW53_PSEUX</name>
<protein>
    <submittedName>
        <fullName evidence="1">Clp domain protein</fullName>
    </submittedName>
</protein>
<dbReference type="HOGENOM" id="CLU_2510275_0_0_11"/>
<evidence type="ECO:0000313" key="1">
    <source>
        <dbReference type="EMBL" id="AEA26467.1"/>
    </source>
</evidence>
<keyword evidence="2" id="KW-1185">Reference proteome</keyword>
<dbReference type="STRING" id="675635.Psed_4305"/>
<dbReference type="AlphaFoldDB" id="F4CW53"/>
<organism evidence="1 2">
    <name type="scientific">Pseudonocardia dioxanivorans (strain ATCC 55486 / DSM 44775 / JCM 13855 / CB1190)</name>
    <dbReference type="NCBI Taxonomy" id="675635"/>
    <lineage>
        <taxon>Bacteria</taxon>
        <taxon>Bacillati</taxon>
        <taxon>Actinomycetota</taxon>
        <taxon>Actinomycetes</taxon>
        <taxon>Pseudonocardiales</taxon>
        <taxon>Pseudonocardiaceae</taxon>
        <taxon>Pseudonocardia</taxon>
    </lineage>
</organism>
<dbReference type="EMBL" id="CP002593">
    <property type="protein sequence ID" value="AEA26467.1"/>
    <property type="molecule type" value="Genomic_DNA"/>
</dbReference>
<gene>
    <name evidence="1" type="ordered locus">Psed_4305</name>
</gene>
<proteinExistence type="predicted"/>
<evidence type="ECO:0000313" key="2">
    <source>
        <dbReference type="Proteomes" id="UP000007809"/>
    </source>
</evidence>